<dbReference type="Gene3D" id="1.10.510.10">
    <property type="entry name" value="Transferase(Phosphotransferase) domain 1"/>
    <property type="match status" value="1"/>
</dbReference>
<evidence type="ECO:0000313" key="14">
    <source>
        <dbReference type="Proteomes" id="UP001140502"/>
    </source>
</evidence>
<evidence type="ECO:0000256" key="11">
    <source>
        <dbReference type="SAM" id="MobiDB-lite"/>
    </source>
</evidence>
<dbReference type="InterPro" id="IPR017441">
    <property type="entry name" value="Protein_kinase_ATP_BS"/>
</dbReference>
<dbReference type="PROSITE" id="PS00108">
    <property type="entry name" value="PROTEIN_KINASE_ST"/>
    <property type="match status" value="1"/>
</dbReference>
<dbReference type="EMBL" id="JAPEUR010000005">
    <property type="protein sequence ID" value="KAJ4329008.1"/>
    <property type="molecule type" value="Genomic_DNA"/>
</dbReference>
<keyword evidence="6 9" id="KW-0067">ATP-binding</keyword>
<keyword evidence="14" id="KW-1185">Reference proteome</keyword>
<comment type="catalytic activity">
    <reaction evidence="8">
        <text>L-seryl-[protein] + ATP = O-phospho-L-seryl-[protein] + ADP + H(+)</text>
        <dbReference type="Rhea" id="RHEA:17989"/>
        <dbReference type="Rhea" id="RHEA-COMP:9863"/>
        <dbReference type="Rhea" id="RHEA-COMP:11604"/>
        <dbReference type="ChEBI" id="CHEBI:15378"/>
        <dbReference type="ChEBI" id="CHEBI:29999"/>
        <dbReference type="ChEBI" id="CHEBI:30616"/>
        <dbReference type="ChEBI" id="CHEBI:83421"/>
        <dbReference type="ChEBI" id="CHEBI:456216"/>
        <dbReference type="EC" id="2.7.11.1"/>
    </reaction>
</comment>
<dbReference type="SUPFAM" id="SSF56112">
    <property type="entry name" value="Protein kinase-like (PK-like)"/>
    <property type="match status" value="1"/>
</dbReference>
<gene>
    <name evidence="13" type="ORF">N0V84_000580</name>
</gene>
<dbReference type="PANTHER" id="PTHR47634:SF9">
    <property type="entry name" value="PROTEIN KINASE DOMAIN-CONTAINING PROTEIN-RELATED"/>
    <property type="match status" value="1"/>
</dbReference>
<sequence length="441" mass="50135">MGNYFAKPEPSPTQPTDEADQAPQPDTVHEGSVEDQAAHHYADPEDIEEGKASYRPGGFHPVYIGDVFNDRYKVLSKIGYGQYSTVWLVRDLQPSDDAKTVFRALKVLSAMCYGQGHDTFEKEILTHLRDGEESDKGYAHVCHLLDDFEHQGPNGTHTCLVFELMGETLASFGVWFKEDMIPSLIMRRLAKQLVLALDFAHKRGVIHTDIKPDNIFVKFRDHSLIESGYLLEVPVPRQYREEAQYCPLPSQTLRYHYFNEAQSTRVDEFEIALGDWGVSSWTTEHLCETIQPVVLRSPEVLIGAPWSAATDWWNLGAVLLEVYRAVQMFDGRVPPDGHYEAGEHLFEVVDLFGPFPKALLEKGNRDIVGELFDEEGHIKDAEPMERPGLVSEAFMPGLSPKSREEFGSFLMEMMKIDPEQRPSAKDLLKHSWLETVEHEEK</sequence>
<protein>
    <recommendedName>
        <fullName evidence="1">non-specific serine/threonine protein kinase</fullName>
        <ecNumber evidence="1">2.7.11.1</ecNumber>
    </recommendedName>
</protein>
<dbReference type="InterPro" id="IPR008271">
    <property type="entry name" value="Ser/Thr_kinase_AS"/>
</dbReference>
<keyword evidence="3" id="KW-0808">Transferase</keyword>
<organism evidence="13 14">
    <name type="scientific">Fusarium piperis</name>
    <dbReference type="NCBI Taxonomy" id="1435070"/>
    <lineage>
        <taxon>Eukaryota</taxon>
        <taxon>Fungi</taxon>
        <taxon>Dikarya</taxon>
        <taxon>Ascomycota</taxon>
        <taxon>Pezizomycotina</taxon>
        <taxon>Sordariomycetes</taxon>
        <taxon>Hypocreomycetidae</taxon>
        <taxon>Hypocreales</taxon>
        <taxon>Nectriaceae</taxon>
        <taxon>Fusarium</taxon>
        <taxon>Fusarium solani species complex</taxon>
    </lineage>
</organism>
<keyword evidence="2 10" id="KW-0723">Serine/threonine-protein kinase</keyword>
<evidence type="ECO:0000256" key="5">
    <source>
        <dbReference type="ARBA" id="ARBA00022777"/>
    </source>
</evidence>
<comment type="catalytic activity">
    <reaction evidence="7">
        <text>L-threonyl-[protein] + ATP = O-phospho-L-threonyl-[protein] + ADP + H(+)</text>
        <dbReference type="Rhea" id="RHEA:46608"/>
        <dbReference type="Rhea" id="RHEA-COMP:11060"/>
        <dbReference type="Rhea" id="RHEA-COMP:11605"/>
        <dbReference type="ChEBI" id="CHEBI:15378"/>
        <dbReference type="ChEBI" id="CHEBI:30013"/>
        <dbReference type="ChEBI" id="CHEBI:30616"/>
        <dbReference type="ChEBI" id="CHEBI:61977"/>
        <dbReference type="ChEBI" id="CHEBI:456216"/>
        <dbReference type="EC" id="2.7.11.1"/>
    </reaction>
</comment>
<dbReference type="InterPro" id="IPR051334">
    <property type="entry name" value="SRPK"/>
</dbReference>
<dbReference type="SMART" id="SM00220">
    <property type="entry name" value="S_TKc"/>
    <property type="match status" value="1"/>
</dbReference>
<dbReference type="EC" id="2.7.11.1" evidence="1"/>
<dbReference type="GO" id="GO:0000245">
    <property type="term" value="P:spliceosomal complex assembly"/>
    <property type="evidence" value="ECO:0007669"/>
    <property type="project" value="TreeGrafter"/>
</dbReference>
<feature type="binding site" evidence="9">
    <location>
        <position position="106"/>
    </location>
    <ligand>
        <name>ATP</name>
        <dbReference type="ChEBI" id="CHEBI:30616"/>
    </ligand>
</feature>
<dbReference type="Proteomes" id="UP001140502">
    <property type="component" value="Unassembled WGS sequence"/>
</dbReference>
<evidence type="ECO:0000256" key="10">
    <source>
        <dbReference type="RuleBase" id="RU000304"/>
    </source>
</evidence>
<comment type="similarity">
    <text evidence="10">Belongs to the protein kinase superfamily.</text>
</comment>
<feature type="domain" description="Protein kinase" evidence="12">
    <location>
        <begin position="72"/>
        <end position="433"/>
    </location>
</feature>
<evidence type="ECO:0000256" key="3">
    <source>
        <dbReference type="ARBA" id="ARBA00022679"/>
    </source>
</evidence>
<dbReference type="PROSITE" id="PS00107">
    <property type="entry name" value="PROTEIN_KINASE_ATP"/>
    <property type="match status" value="1"/>
</dbReference>
<evidence type="ECO:0000313" key="13">
    <source>
        <dbReference type="EMBL" id="KAJ4329008.1"/>
    </source>
</evidence>
<evidence type="ECO:0000256" key="1">
    <source>
        <dbReference type="ARBA" id="ARBA00012513"/>
    </source>
</evidence>
<evidence type="ECO:0000256" key="8">
    <source>
        <dbReference type="ARBA" id="ARBA00048679"/>
    </source>
</evidence>
<reference evidence="13" key="1">
    <citation type="submission" date="2022-10" db="EMBL/GenBank/DDBJ databases">
        <title>Tapping the CABI collections for fungal endophytes: first genome assemblies for Collariella, Neodidymelliopsis, Ascochyta clinopodiicola, Didymella pomorum, Didymosphaeria variabile, Neocosmospora piperis and Neocucurbitaria cava.</title>
        <authorList>
            <person name="Hill R."/>
        </authorList>
    </citation>
    <scope>NUCLEOTIDE SEQUENCE</scope>
    <source>
        <strain evidence="13">IMI 366586</strain>
    </source>
</reference>
<dbReference type="GO" id="GO:0005524">
    <property type="term" value="F:ATP binding"/>
    <property type="evidence" value="ECO:0007669"/>
    <property type="project" value="UniProtKB-UniRule"/>
</dbReference>
<dbReference type="OrthoDB" id="5979581at2759"/>
<dbReference type="PROSITE" id="PS50011">
    <property type="entry name" value="PROTEIN_KINASE_DOM"/>
    <property type="match status" value="1"/>
</dbReference>
<evidence type="ECO:0000256" key="2">
    <source>
        <dbReference type="ARBA" id="ARBA00022527"/>
    </source>
</evidence>
<feature type="region of interest" description="Disordered" evidence="11">
    <location>
        <begin position="1"/>
        <end position="39"/>
    </location>
</feature>
<evidence type="ECO:0000256" key="6">
    <source>
        <dbReference type="ARBA" id="ARBA00022840"/>
    </source>
</evidence>
<evidence type="ECO:0000256" key="4">
    <source>
        <dbReference type="ARBA" id="ARBA00022741"/>
    </source>
</evidence>
<dbReference type="GO" id="GO:0050684">
    <property type="term" value="P:regulation of mRNA processing"/>
    <property type="evidence" value="ECO:0007669"/>
    <property type="project" value="TreeGrafter"/>
</dbReference>
<dbReference type="AlphaFoldDB" id="A0A9W8WN97"/>
<dbReference type="PANTHER" id="PTHR47634">
    <property type="entry name" value="PROTEIN KINASE DOMAIN-CONTAINING PROTEIN-RELATED"/>
    <property type="match status" value="1"/>
</dbReference>
<proteinExistence type="inferred from homology"/>
<dbReference type="Gene3D" id="3.30.200.20">
    <property type="entry name" value="Phosphorylase Kinase, domain 1"/>
    <property type="match status" value="1"/>
</dbReference>
<keyword evidence="5" id="KW-0418">Kinase</keyword>
<name>A0A9W8WN97_9HYPO</name>
<dbReference type="GO" id="GO:0004674">
    <property type="term" value="F:protein serine/threonine kinase activity"/>
    <property type="evidence" value="ECO:0007669"/>
    <property type="project" value="UniProtKB-KW"/>
</dbReference>
<evidence type="ECO:0000259" key="12">
    <source>
        <dbReference type="PROSITE" id="PS50011"/>
    </source>
</evidence>
<dbReference type="InterPro" id="IPR000719">
    <property type="entry name" value="Prot_kinase_dom"/>
</dbReference>
<accession>A0A9W8WN97</accession>
<comment type="caution">
    <text evidence="13">The sequence shown here is derived from an EMBL/GenBank/DDBJ whole genome shotgun (WGS) entry which is preliminary data.</text>
</comment>
<keyword evidence="4 9" id="KW-0547">Nucleotide-binding</keyword>
<dbReference type="InterPro" id="IPR011009">
    <property type="entry name" value="Kinase-like_dom_sf"/>
</dbReference>
<evidence type="ECO:0000256" key="7">
    <source>
        <dbReference type="ARBA" id="ARBA00047899"/>
    </source>
</evidence>
<feature type="compositionally biased region" description="Basic and acidic residues" evidence="11">
    <location>
        <begin position="27"/>
        <end position="39"/>
    </location>
</feature>
<dbReference type="Pfam" id="PF00069">
    <property type="entry name" value="Pkinase"/>
    <property type="match status" value="2"/>
</dbReference>
<evidence type="ECO:0000256" key="9">
    <source>
        <dbReference type="PROSITE-ProRule" id="PRU10141"/>
    </source>
</evidence>